<organism evidence="1 2">
    <name type="scientific">Runella slithyformis (strain ATCC 29530 / DSM 19594 / LMG 11500 / NCIMB 11436 / LSU 4)</name>
    <dbReference type="NCBI Taxonomy" id="761193"/>
    <lineage>
        <taxon>Bacteria</taxon>
        <taxon>Pseudomonadati</taxon>
        <taxon>Bacteroidota</taxon>
        <taxon>Cytophagia</taxon>
        <taxon>Cytophagales</taxon>
        <taxon>Spirosomataceae</taxon>
        <taxon>Runella</taxon>
    </lineage>
</organism>
<evidence type="ECO:0000313" key="1">
    <source>
        <dbReference type="EMBL" id="AEI49269.1"/>
    </source>
</evidence>
<dbReference type="EMBL" id="CP002859">
    <property type="protein sequence ID" value="AEI49269.1"/>
    <property type="molecule type" value="Genomic_DNA"/>
</dbReference>
<protein>
    <submittedName>
        <fullName evidence="1">Abortive phage resistance protein</fullName>
    </submittedName>
</protein>
<reference evidence="1 2" key="2">
    <citation type="journal article" date="2012" name="Stand. Genomic Sci.">
        <title>Complete genome sequence of the aquatic bacterium Runella slithyformis type strain (LSU 4(T)).</title>
        <authorList>
            <person name="Copeland A."/>
            <person name="Zhang X."/>
            <person name="Misra M."/>
            <person name="Lapidus A."/>
            <person name="Nolan M."/>
            <person name="Lucas S."/>
            <person name="Deshpande S."/>
            <person name="Cheng J.F."/>
            <person name="Tapia R."/>
            <person name="Goodwin L.A."/>
            <person name="Pitluck S."/>
            <person name="Liolios K."/>
            <person name="Pagani I."/>
            <person name="Ivanova N."/>
            <person name="Mikhailova N."/>
            <person name="Pati A."/>
            <person name="Chen A."/>
            <person name="Palaniappan K."/>
            <person name="Land M."/>
            <person name="Hauser L."/>
            <person name="Pan C."/>
            <person name="Jeffries C.D."/>
            <person name="Detter J.C."/>
            <person name="Brambilla E.M."/>
            <person name="Rohde M."/>
            <person name="Djao O.D."/>
            <person name="Goker M."/>
            <person name="Sikorski J."/>
            <person name="Tindall B.J."/>
            <person name="Woyke T."/>
            <person name="Bristow J."/>
            <person name="Eisen J.A."/>
            <person name="Markowitz V."/>
            <person name="Hugenholtz P."/>
            <person name="Kyrpides N.C."/>
            <person name="Klenk H.P."/>
            <person name="Mavromatis K."/>
        </authorList>
    </citation>
    <scope>NUCLEOTIDE SEQUENCE [LARGE SCALE GENOMIC DNA]</scope>
    <source>
        <strain evidence="2">ATCC 29530 / DSM 19594 / LMG 11500 / NCIMB 11436 / LSU 4</strain>
    </source>
</reference>
<name>A0A7U4E6F0_RUNSL</name>
<dbReference type="Proteomes" id="UP000000493">
    <property type="component" value="Chromosome"/>
</dbReference>
<dbReference type="RefSeq" id="WP_013928578.1">
    <property type="nucleotide sequence ID" value="NC_015703.1"/>
</dbReference>
<reference evidence="2" key="1">
    <citation type="submission" date="2011-06" db="EMBL/GenBank/DDBJ databases">
        <title>The complete genome of chromosome of Runella slithyformis DSM 19594.</title>
        <authorList>
            <consortium name="US DOE Joint Genome Institute (JGI-PGF)"/>
            <person name="Lucas S."/>
            <person name="Han J."/>
            <person name="Lapidus A."/>
            <person name="Bruce D."/>
            <person name="Goodwin L."/>
            <person name="Pitluck S."/>
            <person name="Peters L."/>
            <person name="Kyrpides N."/>
            <person name="Mavromatis K."/>
            <person name="Ivanova N."/>
            <person name="Ovchinnikova G."/>
            <person name="Zhang X."/>
            <person name="Misra M."/>
            <person name="Detter J.C."/>
            <person name="Tapia R."/>
            <person name="Han C."/>
            <person name="Land M."/>
            <person name="Hauser L."/>
            <person name="Markowitz V."/>
            <person name="Cheng J.-F."/>
            <person name="Hugenholtz P."/>
            <person name="Woyke T."/>
            <person name="Wu D."/>
            <person name="Tindall B."/>
            <person name="Faehrich R."/>
            <person name="Brambilla E."/>
            <person name="Klenk H.-P."/>
            <person name="Eisen J.A."/>
        </authorList>
    </citation>
    <scope>NUCLEOTIDE SEQUENCE [LARGE SCALE GENOMIC DNA]</scope>
    <source>
        <strain evidence="2">ATCC 29530 / DSM 19594 / LMG 11500 / NCIMB 11436 / LSU 4</strain>
    </source>
</reference>
<dbReference type="AlphaFoldDB" id="A0A7U4E6F0"/>
<gene>
    <name evidence="1" type="ordered locus">Runsl_2881</name>
</gene>
<proteinExistence type="predicted"/>
<dbReference type="KEGG" id="rsi:Runsl_2881"/>
<evidence type="ECO:0000313" key="2">
    <source>
        <dbReference type="Proteomes" id="UP000000493"/>
    </source>
</evidence>
<keyword evidence="2" id="KW-1185">Reference proteome</keyword>
<dbReference type="InterPro" id="IPR025591">
    <property type="entry name" value="RloB"/>
</dbReference>
<accession>A0A7U4E6F0</accession>
<dbReference type="Pfam" id="PF13707">
    <property type="entry name" value="RloB"/>
    <property type="match status" value="1"/>
</dbReference>
<sequence length="210" mass="24474">MSYTKPTDRNKSWYKKTLGKKPYQVGKFEPSKSFLIVCEGENTERLYFEMFPVVTASIKCIGLGASRMALVKMAQELSKQTENKGKEIWCVFDYDYNANVISIAEDFNHAVTYAQKIGLKSAYSNDSFELWFLLHYQFLDAKLSRFQYYTRLSELWGVNYEREGKRYDFCKQLFSRLEKDPKANLSQAIENARKLFEKQSDLLPADGFVA</sequence>